<dbReference type="Pfam" id="PF09335">
    <property type="entry name" value="VTT_dom"/>
    <property type="match status" value="1"/>
</dbReference>
<protein>
    <recommendedName>
        <fullName evidence="6">TVP38/TMEM64 family membrane protein</fullName>
    </recommendedName>
</protein>
<evidence type="ECO:0000313" key="8">
    <source>
        <dbReference type="EMBL" id="MFM2486557.1"/>
    </source>
</evidence>
<evidence type="ECO:0000313" key="9">
    <source>
        <dbReference type="Proteomes" id="UP001629953"/>
    </source>
</evidence>
<evidence type="ECO:0000256" key="3">
    <source>
        <dbReference type="ARBA" id="ARBA00022692"/>
    </source>
</evidence>
<name>A0ABW9GA39_9GAMM</name>
<keyword evidence="5 6" id="KW-0472">Membrane</keyword>
<evidence type="ECO:0000256" key="5">
    <source>
        <dbReference type="ARBA" id="ARBA00023136"/>
    </source>
</evidence>
<dbReference type="InterPro" id="IPR015414">
    <property type="entry name" value="TMEM64"/>
</dbReference>
<sequence length="224" mass="24425">MNHVVKQGIKITLLLLILVVVLNEIDNPMWQHVADHRWVASYIHQGGAGALISVLIFGMIFTGIGGPRQLLAAMLGYVFGATVGVITSLFCSLMGASCAYGVARFGLQLVLHRRFGNKLNKFHRFVSHQPFLKILLLRLLPVGSNVVTNLLSGCVALRYLPFLMGSLIGYLPQTIIFALAGSGFGKANRYQLAISISLGIISLIVGGLLYRSHLQRNVETVIKD</sequence>
<comment type="caution">
    <text evidence="6">Lacks conserved residue(s) required for the propagation of feature annotation.</text>
</comment>
<dbReference type="Proteomes" id="UP001629953">
    <property type="component" value="Unassembled WGS sequence"/>
</dbReference>
<feature type="domain" description="VTT" evidence="7">
    <location>
        <begin position="67"/>
        <end position="182"/>
    </location>
</feature>
<keyword evidence="3 6" id="KW-0812">Transmembrane</keyword>
<keyword evidence="4 6" id="KW-1133">Transmembrane helix</keyword>
<dbReference type="EMBL" id="JBEQCT010000009">
    <property type="protein sequence ID" value="MFM2486557.1"/>
    <property type="molecule type" value="Genomic_DNA"/>
</dbReference>
<dbReference type="RefSeq" id="WP_408624861.1">
    <property type="nucleotide sequence ID" value="NZ_JBEQCT010000009.1"/>
</dbReference>
<evidence type="ECO:0000256" key="1">
    <source>
        <dbReference type="ARBA" id="ARBA00004651"/>
    </source>
</evidence>
<feature type="transmembrane region" description="Helical" evidence="6">
    <location>
        <begin position="47"/>
        <end position="65"/>
    </location>
</feature>
<feature type="transmembrane region" description="Helical" evidence="6">
    <location>
        <begin position="190"/>
        <end position="210"/>
    </location>
</feature>
<feature type="transmembrane region" description="Helical" evidence="6">
    <location>
        <begin position="77"/>
        <end position="103"/>
    </location>
</feature>
<dbReference type="PANTHER" id="PTHR12677">
    <property type="entry name" value="GOLGI APPARATUS MEMBRANE PROTEIN TVP38-RELATED"/>
    <property type="match status" value="1"/>
</dbReference>
<proteinExistence type="inferred from homology"/>
<evidence type="ECO:0000256" key="4">
    <source>
        <dbReference type="ARBA" id="ARBA00022989"/>
    </source>
</evidence>
<evidence type="ECO:0000256" key="2">
    <source>
        <dbReference type="ARBA" id="ARBA00022475"/>
    </source>
</evidence>
<keyword evidence="9" id="KW-1185">Reference proteome</keyword>
<dbReference type="PANTHER" id="PTHR12677:SF59">
    <property type="entry name" value="GOLGI APPARATUS MEMBRANE PROTEIN TVP38-RELATED"/>
    <property type="match status" value="1"/>
</dbReference>
<keyword evidence="2 6" id="KW-1003">Cell membrane</keyword>
<organism evidence="8 9">
    <name type="scientific">Celerinatantimonas yamalensis</name>
    <dbReference type="NCBI Taxonomy" id="559956"/>
    <lineage>
        <taxon>Bacteria</taxon>
        <taxon>Pseudomonadati</taxon>
        <taxon>Pseudomonadota</taxon>
        <taxon>Gammaproteobacteria</taxon>
        <taxon>Celerinatantimonadaceae</taxon>
        <taxon>Celerinatantimonas</taxon>
    </lineage>
</organism>
<dbReference type="InterPro" id="IPR032816">
    <property type="entry name" value="VTT_dom"/>
</dbReference>
<comment type="similarity">
    <text evidence="6">Belongs to the TVP38/TMEM64 family.</text>
</comment>
<evidence type="ECO:0000259" key="7">
    <source>
        <dbReference type="Pfam" id="PF09335"/>
    </source>
</evidence>
<comment type="caution">
    <text evidence="8">The sequence shown here is derived from an EMBL/GenBank/DDBJ whole genome shotgun (WGS) entry which is preliminary data.</text>
</comment>
<comment type="subcellular location">
    <subcellularLocation>
        <location evidence="1 6">Cell membrane</location>
        <topology evidence="1 6">Multi-pass membrane protein</topology>
    </subcellularLocation>
</comment>
<gene>
    <name evidence="8" type="ORF">ABUE30_16110</name>
</gene>
<accession>A0ABW9GA39</accession>
<evidence type="ECO:0000256" key="6">
    <source>
        <dbReference type="RuleBase" id="RU366058"/>
    </source>
</evidence>
<reference evidence="8 9" key="1">
    <citation type="journal article" date="2013" name="Int. J. Syst. Evol. Microbiol.">
        <title>Celerinatantimonas yamalensis sp. nov., a cold-adapted diazotrophic bacterium from a cold permafrost brine.</title>
        <authorList>
            <person name="Shcherbakova V."/>
            <person name="Chuvilskaya N."/>
            <person name="Rivkina E."/>
            <person name="Demidov N."/>
            <person name="Uchaeva V."/>
            <person name="Suetin S."/>
            <person name="Suzina N."/>
            <person name="Gilichinsky D."/>
        </authorList>
    </citation>
    <scope>NUCLEOTIDE SEQUENCE [LARGE SCALE GENOMIC DNA]</scope>
    <source>
        <strain evidence="8 9">C7</strain>
    </source>
</reference>